<evidence type="ECO:0000259" key="2">
    <source>
        <dbReference type="Pfam" id="PF00535"/>
    </source>
</evidence>
<name>A0A645A9Y5_9ZZZZ</name>
<evidence type="ECO:0000313" key="3">
    <source>
        <dbReference type="EMBL" id="MPM49518.1"/>
    </source>
</evidence>
<dbReference type="PANTHER" id="PTHR22916">
    <property type="entry name" value="GLYCOSYLTRANSFERASE"/>
    <property type="match status" value="1"/>
</dbReference>
<dbReference type="InterPro" id="IPR029044">
    <property type="entry name" value="Nucleotide-diphossugar_trans"/>
</dbReference>
<proteinExistence type="predicted"/>
<feature type="transmembrane region" description="Helical" evidence="1">
    <location>
        <begin position="279"/>
        <end position="299"/>
    </location>
</feature>
<sequence length="304" mass="36454">MPTVSVIVPNYNHAPYLKQRIDSILNQTYQDFELILLDDCSTDNSREVLMSYQEHPKVSHCVINTKNSGSPFKQWNKGIAMARGEYVWIAESDDWAEPEFLKCMVSEMEKYPNVGLAYALARYQLNDTEPWELKPNDKVQIFPGDQFIREKLLFTNVVYNVSMTVFRRDVFLNIQHTLYEKMHLCGDWFFYVLLCQKTDVLAYDRILSNYRMHDTNTSSKAEKLGKSFLEGVDILNYIIQYDRKIKTLDYAYFWAKQWVKYRLKFKINRETNRKIFKKMYPNHILIILMYYLYNIYYFFKIKIT</sequence>
<feature type="domain" description="Glycosyltransferase 2-like" evidence="2">
    <location>
        <begin position="5"/>
        <end position="171"/>
    </location>
</feature>
<dbReference type="AlphaFoldDB" id="A0A645A9Y5"/>
<dbReference type="InterPro" id="IPR001173">
    <property type="entry name" value="Glyco_trans_2-like"/>
</dbReference>
<dbReference type="EMBL" id="VSSQ01012561">
    <property type="protein sequence ID" value="MPM49518.1"/>
    <property type="molecule type" value="Genomic_DNA"/>
</dbReference>
<accession>A0A645A9Y5</accession>
<comment type="caution">
    <text evidence="3">The sequence shown here is derived from an EMBL/GenBank/DDBJ whole genome shotgun (WGS) entry which is preliminary data.</text>
</comment>
<keyword evidence="1" id="KW-0812">Transmembrane</keyword>
<protein>
    <recommendedName>
        <fullName evidence="2">Glycosyltransferase 2-like domain-containing protein</fullName>
    </recommendedName>
</protein>
<gene>
    <name evidence="3" type="ORF">SDC9_96248</name>
</gene>
<keyword evidence="1" id="KW-0472">Membrane</keyword>
<dbReference type="CDD" id="cd00761">
    <property type="entry name" value="Glyco_tranf_GTA_type"/>
    <property type="match status" value="1"/>
</dbReference>
<dbReference type="GO" id="GO:0016758">
    <property type="term" value="F:hexosyltransferase activity"/>
    <property type="evidence" value="ECO:0007669"/>
    <property type="project" value="UniProtKB-ARBA"/>
</dbReference>
<dbReference type="PANTHER" id="PTHR22916:SF3">
    <property type="entry name" value="UDP-GLCNAC:BETAGAL BETA-1,3-N-ACETYLGLUCOSAMINYLTRANSFERASE-LIKE PROTEIN 1"/>
    <property type="match status" value="1"/>
</dbReference>
<dbReference type="Gene3D" id="3.90.550.10">
    <property type="entry name" value="Spore Coat Polysaccharide Biosynthesis Protein SpsA, Chain A"/>
    <property type="match status" value="1"/>
</dbReference>
<dbReference type="Pfam" id="PF00535">
    <property type="entry name" value="Glycos_transf_2"/>
    <property type="match status" value="1"/>
</dbReference>
<organism evidence="3">
    <name type="scientific">bioreactor metagenome</name>
    <dbReference type="NCBI Taxonomy" id="1076179"/>
    <lineage>
        <taxon>unclassified sequences</taxon>
        <taxon>metagenomes</taxon>
        <taxon>ecological metagenomes</taxon>
    </lineage>
</organism>
<keyword evidence="1" id="KW-1133">Transmembrane helix</keyword>
<reference evidence="3" key="1">
    <citation type="submission" date="2019-08" db="EMBL/GenBank/DDBJ databases">
        <authorList>
            <person name="Kucharzyk K."/>
            <person name="Murdoch R.W."/>
            <person name="Higgins S."/>
            <person name="Loffler F."/>
        </authorList>
    </citation>
    <scope>NUCLEOTIDE SEQUENCE</scope>
</reference>
<dbReference type="SUPFAM" id="SSF53448">
    <property type="entry name" value="Nucleotide-diphospho-sugar transferases"/>
    <property type="match status" value="1"/>
</dbReference>
<evidence type="ECO:0000256" key="1">
    <source>
        <dbReference type="SAM" id="Phobius"/>
    </source>
</evidence>